<gene>
    <name evidence="1" type="ORF">PHO31112_01193</name>
</gene>
<dbReference type="Proteomes" id="UP000343317">
    <property type="component" value="Unassembled WGS sequence"/>
</dbReference>
<evidence type="ECO:0000313" key="2">
    <source>
        <dbReference type="Proteomes" id="UP000343317"/>
    </source>
</evidence>
<proteinExistence type="predicted"/>
<name>A0A5E4T9B8_9BURK</name>
<protein>
    <submittedName>
        <fullName evidence="1">Uncharacterized protein</fullName>
    </submittedName>
</protein>
<keyword evidence="2" id="KW-1185">Reference proteome</keyword>
<evidence type="ECO:0000313" key="1">
    <source>
        <dbReference type="EMBL" id="VVD82669.1"/>
    </source>
</evidence>
<organism evidence="1 2">
    <name type="scientific">Pandoraea horticolens</name>
    <dbReference type="NCBI Taxonomy" id="2508298"/>
    <lineage>
        <taxon>Bacteria</taxon>
        <taxon>Pseudomonadati</taxon>
        <taxon>Pseudomonadota</taxon>
        <taxon>Betaproteobacteria</taxon>
        <taxon>Burkholderiales</taxon>
        <taxon>Burkholderiaceae</taxon>
        <taxon>Pandoraea</taxon>
    </lineage>
</organism>
<dbReference type="EMBL" id="CABPSM010000002">
    <property type="protein sequence ID" value="VVD82669.1"/>
    <property type="molecule type" value="Genomic_DNA"/>
</dbReference>
<sequence length="174" mass="19329">MPILRTGHDVRAYARNHDGGSLRDQRAEDTKIVRNIVHDFSGNVFFLERVRSAILYLHRQLNFGAGHVSLSSSVSAFLAGTAEPSPDNEQLERMSAALIRLCTRRHATFDKIFYGESHLPCHITEILRDVTDLVSVAHSQSVTEWHGASLEAPLAELAGSYESSLEEQHGADLH</sequence>
<reference evidence="1 2" key="1">
    <citation type="submission" date="2019-08" db="EMBL/GenBank/DDBJ databases">
        <authorList>
            <person name="Peeters C."/>
        </authorList>
    </citation>
    <scope>NUCLEOTIDE SEQUENCE [LARGE SCALE GENOMIC DNA]</scope>
    <source>
        <strain evidence="1 2">LMG 31112</strain>
    </source>
</reference>
<dbReference type="AlphaFoldDB" id="A0A5E4T9B8"/>
<accession>A0A5E4T9B8</accession>
<dbReference type="RefSeq" id="WP_150619635.1">
    <property type="nucleotide sequence ID" value="NZ_CABPSM010000002.1"/>
</dbReference>